<proteinExistence type="predicted"/>
<sequence length="158" mass="17810">MLMLTLISVLSEAANHVQPRQGKQLITHITWGSKDTRTKFFPTVEILSPRLQTAPPFTRYVLRMRQCMKVQATVKGSEGWEQTSLTLRNVHSVVLSSALTYCTVYRRIIVLRPSRGLVASPSPVFPPHATYPRHPTPSTMSISPDLGFLEIHKMRNDG</sequence>
<gene>
    <name evidence="2" type="ORF">BJ875DRAFT_457362</name>
</gene>
<evidence type="ECO:0008006" key="4">
    <source>
        <dbReference type="Google" id="ProtNLM"/>
    </source>
</evidence>
<feature type="chain" id="PRO_5040323203" description="Secreted protein" evidence="1">
    <location>
        <begin position="20"/>
        <end position="158"/>
    </location>
</feature>
<dbReference type="AlphaFoldDB" id="A0A9P7YN50"/>
<evidence type="ECO:0000256" key="1">
    <source>
        <dbReference type="SAM" id="SignalP"/>
    </source>
</evidence>
<accession>A0A9P7YN50</accession>
<reference evidence="2" key="1">
    <citation type="journal article" date="2021" name="IMA Fungus">
        <title>Genomic characterization of three marine fungi, including Emericellopsis atlantica sp. nov. with signatures of a generalist lifestyle and marine biomass degradation.</title>
        <authorList>
            <person name="Hagestad O.C."/>
            <person name="Hou L."/>
            <person name="Andersen J.H."/>
            <person name="Hansen E.H."/>
            <person name="Altermark B."/>
            <person name="Li C."/>
            <person name="Kuhnert E."/>
            <person name="Cox R.J."/>
            <person name="Crous P.W."/>
            <person name="Spatafora J.W."/>
            <person name="Lail K."/>
            <person name="Amirebrahimi M."/>
            <person name="Lipzen A."/>
            <person name="Pangilinan J."/>
            <person name="Andreopoulos W."/>
            <person name="Hayes R.D."/>
            <person name="Ng V."/>
            <person name="Grigoriev I.V."/>
            <person name="Jackson S.A."/>
            <person name="Sutton T.D.S."/>
            <person name="Dobson A.D.W."/>
            <person name="Rama T."/>
        </authorList>
    </citation>
    <scope>NUCLEOTIDE SEQUENCE</scope>
    <source>
        <strain evidence="2">TRa018bII</strain>
    </source>
</reference>
<evidence type="ECO:0000313" key="3">
    <source>
        <dbReference type="Proteomes" id="UP000824998"/>
    </source>
</evidence>
<feature type="signal peptide" evidence="1">
    <location>
        <begin position="1"/>
        <end position="19"/>
    </location>
</feature>
<protein>
    <recommendedName>
        <fullName evidence="4">Secreted protein</fullName>
    </recommendedName>
</protein>
<evidence type="ECO:0000313" key="2">
    <source>
        <dbReference type="EMBL" id="KAG9236073.1"/>
    </source>
</evidence>
<organism evidence="2 3">
    <name type="scientific">Amylocarpus encephaloides</name>
    <dbReference type="NCBI Taxonomy" id="45428"/>
    <lineage>
        <taxon>Eukaryota</taxon>
        <taxon>Fungi</taxon>
        <taxon>Dikarya</taxon>
        <taxon>Ascomycota</taxon>
        <taxon>Pezizomycotina</taxon>
        <taxon>Leotiomycetes</taxon>
        <taxon>Helotiales</taxon>
        <taxon>Helotiales incertae sedis</taxon>
        <taxon>Amylocarpus</taxon>
    </lineage>
</organism>
<dbReference type="Proteomes" id="UP000824998">
    <property type="component" value="Unassembled WGS sequence"/>
</dbReference>
<name>A0A9P7YN50_9HELO</name>
<keyword evidence="1" id="KW-0732">Signal</keyword>
<keyword evidence="3" id="KW-1185">Reference proteome</keyword>
<comment type="caution">
    <text evidence="2">The sequence shown here is derived from an EMBL/GenBank/DDBJ whole genome shotgun (WGS) entry which is preliminary data.</text>
</comment>
<dbReference type="EMBL" id="MU251415">
    <property type="protein sequence ID" value="KAG9236073.1"/>
    <property type="molecule type" value="Genomic_DNA"/>
</dbReference>